<dbReference type="AlphaFoldDB" id="A0A2S0HTD8"/>
<accession>A0A2S0HTD8</accession>
<reference evidence="9 10" key="1">
    <citation type="submission" date="2018-02" db="EMBL/GenBank/DDBJ databases">
        <title>Genomic analysis of the strain RR4-38 isolated from a seawater recirculating aquaculture system.</title>
        <authorList>
            <person name="Kim Y.-S."/>
            <person name="Jang Y.H."/>
            <person name="Kim K.-H."/>
        </authorList>
    </citation>
    <scope>NUCLEOTIDE SEQUENCE [LARGE SCALE GENOMIC DNA]</scope>
    <source>
        <strain evidence="9 10">RR4-38</strain>
    </source>
</reference>
<keyword evidence="10" id="KW-1185">Reference proteome</keyword>
<dbReference type="InterPro" id="IPR005807">
    <property type="entry name" value="SecE_bac"/>
</dbReference>
<dbReference type="InterPro" id="IPR038379">
    <property type="entry name" value="SecE_sf"/>
</dbReference>
<dbReference type="InterPro" id="IPR001901">
    <property type="entry name" value="Translocase_SecE/Sec61-g"/>
</dbReference>
<comment type="function">
    <text evidence="8">Essential subunit of the Sec protein translocation channel SecYEG. Clamps together the 2 halves of SecY. May contact the channel plug during translocation.</text>
</comment>
<protein>
    <recommendedName>
        <fullName evidence="8">Protein translocase subunit SecE</fullName>
    </recommendedName>
</protein>
<dbReference type="EMBL" id="CP027062">
    <property type="protein sequence ID" value="AVI49902.1"/>
    <property type="molecule type" value="Genomic_DNA"/>
</dbReference>
<dbReference type="GO" id="GO:0043952">
    <property type="term" value="P:protein transport by the Sec complex"/>
    <property type="evidence" value="ECO:0007669"/>
    <property type="project" value="UniProtKB-UniRule"/>
</dbReference>
<evidence type="ECO:0000256" key="6">
    <source>
        <dbReference type="ARBA" id="ARBA00023010"/>
    </source>
</evidence>
<dbReference type="Proteomes" id="UP000238442">
    <property type="component" value="Chromosome"/>
</dbReference>
<evidence type="ECO:0000313" key="9">
    <source>
        <dbReference type="EMBL" id="AVI49902.1"/>
    </source>
</evidence>
<dbReference type="GO" id="GO:0008320">
    <property type="term" value="F:protein transmembrane transporter activity"/>
    <property type="evidence" value="ECO:0007669"/>
    <property type="project" value="UniProtKB-UniRule"/>
</dbReference>
<dbReference type="OrthoDB" id="9810735at2"/>
<keyword evidence="2 8" id="KW-0813">Transport</keyword>
<dbReference type="KEGG" id="aue:C5O00_01435"/>
<evidence type="ECO:0000256" key="5">
    <source>
        <dbReference type="ARBA" id="ARBA00022989"/>
    </source>
</evidence>
<evidence type="ECO:0000256" key="7">
    <source>
        <dbReference type="ARBA" id="ARBA00023136"/>
    </source>
</evidence>
<keyword evidence="5 8" id="KW-1133">Transmembrane helix</keyword>
<evidence type="ECO:0000256" key="2">
    <source>
        <dbReference type="ARBA" id="ARBA00022448"/>
    </source>
</evidence>
<dbReference type="Gene3D" id="1.20.5.1030">
    <property type="entry name" value="Preprotein translocase secy subunit"/>
    <property type="match status" value="1"/>
</dbReference>
<dbReference type="GO" id="GO:0009306">
    <property type="term" value="P:protein secretion"/>
    <property type="evidence" value="ECO:0007669"/>
    <property type="project" value="UniProtKB-UniRule"/>
</dbReference>
<keyword evidence="3 8" id="KW-0812">Transmembrane</keyword>
<name>A0A2S0HTD8_9FLAO</name>
<comment type="subunit">
    <text evidence="8">Component of the Sec protein translocase complex. Heterotrimer consisting of SecY, SecE and SecG subunits. The heterotrimers can form oligomers, although 1 heterotrimer is thought to be able to translocate proteins. Interacts with the ribosome. Interacts with SecDF, and other proteins may be involved. Interacts with SecA.</text>
</comment>
<dbReference type="HAMAP" id="MF_00422">
    <property type="entry name" value="SecE"/>
    <property type="match status" value="1"/>
</dbReference>
<keyword evidence="6 8" id="KW-0811">Translocation</keyword>
<sequence>MVDYIKESYNELRNHVSWPTWAEAQRLTVIVAVFSIVLALAVFGVDKVFSNIIELYFNWIKS</sequence>
<dbReference type="NCBIfam" id="TIGR00964">
    <property type="entry name" value="secE_bact"/>
    <property type="match status" value="1"/>
</dbReference>
<dbReference type="Pfam" id="PF00584">
    <property type="entry name" value="SecE"/>
    <property type="match status" value="1"/>
</dbReference>
<dbReference type="GO" id="GO:0005886">
    <property type="term" value="C:plasma membrane"/>
    <property type="evidence" value="ECO:0007669"/>
    <property type="project" value="UniProtKB-SubCell"/>
</dbReference>
<keyword evidence="4 8" id="KW-0653">Protein transport</keyword>
<comment type="subcellular location">
    <subcellularLocation>
        <location evidence="8">Cell membrane</location>
        <topology evidence="8">Single-pass membrane protein</topology>
    </subcellularLocation>
    <subcellularLocation>
        <location evidence="1">Membrane</location>
    </subcellularLocation>
</comment>
<keyword evidence="7 8" id="KW-0472">Membrane</keyword>
<comment type="similarity">
    <text evidence="8">Belongs to the SecE/SEC61-gamma family.</text>
</comment>
<dbReference type="GO" id="GO:0006605">
    <property type="term" value="P:protein targeting"/>
    <property type="evidence" value="ECO:0007669"/>
    <property type="project" value="UniProtKB-UniRule"/>
</dbReference>
<proteinExistence type="inferred from homology"/>
<feature type="transmembrane region" description="Helical" evidence="8">
    <location>
        <begin position="27"/>
        <end position="45"/>
    </location>
</feature>
<evidence type="ECO:0000313" key="10">
    <source>
        <dbReference type="Proteomes" id="UP000238442"/>
    </source>
</evidence>
<evidence type="ECO:0000256" key="8">
    <source>
        <dbReference type="HAMAP-Rule" id="MF_00422"/>
    </source>
</evidence>
<evidence type="ECO:0000256" key="3">
    <source>
        <dbReference type="ARBA" id="ARBA00022692"/>
    </source>
</evidence>
<organism evidence="9 10">
    <name type="scientific">Pukyongia salina</name>
    <dbReference type="NCBI Taxonomy" id="2094025"/>
    <lineage>
        <taxon>Bacteria</taxon>
        <taxon>Pseudomonadati</taxon>
        <taxon>Bacteroidota</taxon>
        <taxon>Flavobacteriia</taxon>
        <taxon>Flavobacteriales</taxon>
        <taxon>Flavobacteriaceae</taxon>
        <taxon>Pukyongia</taxon>
    </lineage>
</organism>
<dbReference type="RefSeq" id="WP_105214273.1">
    <property type="nucleotide sequence ID" value="NZ_CP027062.1"/>
</dbReference>
<evidence type="ECO:0000256" key="1">
    <source>
        <dbReference type="ARBA" id="ARBA00004370"/>
    </source>
</evidence>
<keyword evidence="8" id="KW-1003">Cell membrane</keyword>
<dbReference type="GO" id="GO:0065002">
    <property type="term" value="P:intracellular protein transmembrane transport"/>
    <property type="evidence" value="ECO:0007669"/>
    <property type="project" value="UniProtKB-UniRule"/>
</dbReference>
<gene>
    <name evidence="8 9" type="primary">secE</name>
    <name evidence="9" type="ORF">C5O00_01435</name>
</gene>
<evidence type="ECO:0000256" key="4">
    <source>
        <dbReference type="ARBA" id="ARBA00022927"/>
    </source>
</evidence>